<evidence type="ECO:0000256" key="3">
    <source>
        <dbReference type="ARBA" id="ARBA00022737"/>
    </source>
</evidence>
<evidence type="ECO:0000256" key="2">
    <source>
        <dbReference type="ARBA" id="ARBA00022490"/>
    </source>
</evidence>
<gene>
    <name evidence="7" type="ORF">C4B63_13g167</name>
</gene>
<dbReference type="VEuPathDB" id="TriTrypDB:C3747_7g189"/>
<evidence type="ECO:0000256" key="4">
    <source>
        <dbReference type="ARBA" id="ARBA00022803"/>
    </source>
</evidence>
<dbReference type="PANTHER" id="PTHR22904:SF523">
    <property type="entry name" value="STRESS-INDUCED-PHOSPHOPROTEIN 1"/>
    <property type="match status" value="1"/>
</dbReference>
<dbReference type="Pfam" id="PF13181">
    <property type="entry name" value="TPR_8"/>
    <property type="match status" value="1"/>
</dbReference>
<sequence>MSFEELRLKGNEAFKAKKYEDAIDCYTKAIDMSPESEVAAALYSNRAACWQNMGNAANALKDAENCILLKPSWLKGYYRKGSALESMQRYDEALEAFQRASKLEPESEEISDKLQKLVLILRGRNEKATPEGCRTSDEAKRIGNSMFSAGNFEKAMLFYSRAIELSPDGNGELANYYANRAACHQQTRNYNLVIRDCDKALEIDSTHVKALMRRAIAYEGLEEWTKALNDYNQANSLFPGMAAVSQGVLRCRRALMR</sequence>
<dbReference type="EMBL" id="PRFA01000013">
    <property type="protein sequence ID" value="PWU98188.1"/>
    <property type="molecule type" value="Genomic_DNA"/>
</dbReference>
<comment type="caution">
    <text evidence="7">The sequence shown here is derived from an EMBL/GenBank/DDBJ whole genome shotgun (WGS) entry which is preliminary data.</text>
</comment>
<evidence type="ECO:0000259" key="6">
    <source>
        <dbReference type="Pfam" id="PF25575"/>
    </source>
</evidence>
<keyword evidence="3" id="KW-0677">Repeat</keyword>
<evidence type="ECO:0000256" key="5">
    <source>
        <dbReference type="PROSITE-ProRule" id="PRU00339"/>
    </source>
</evidence>
<dbReference type="VEuPathDB" id="TriTrypDB:TcCL_NonESM08746"/>
<dbReference type="VEuPathDB" id="TriTrypDB:TcG_02399"/>
<dbReference type="PROSITE" id="PS50005">
    <property type="entry name" value="TPR"/>
    <property type="match status" value="3"/>
</dbReference>
<keyword evidence="4 5" id="KW-0802">TPR repeat</keyword>
<dbReference type="InterPro" id="IPR058209">
    <property type="entry name" value="TPR_BSK1_C"/>
</dbReference>
<dbReference type="FunFam" id="1.25.40.10:FF:000020">
    <property type="entry name" value="Stress-induced phosphoprotein 1"/>
    <property type="match status" value="1"/>
</dbReference>
<dbReference type="VEuPathDB" id="TriTrypDB:BCY84_16089"/>
<dbReference type="VEuPathDB" id="TriTrypDB:C4B63_13g167"/>
<dbReference type="InterPro" id="IPR019734">
    <property type="entry name" value="TPR_rpt"/>
</dbReference>
<evidence type="ECO:0000313" key="8">
    <source>
        <dbReference type="Proteomes" id="UP000246121"/>
    </source>
</evidence>
<dbReference type="AlphaFoldDB" id="A0A2V2VSE6"/>
<dbReference type="VEuPathDB" id="TriTrypDB:TCDM_01239"/>
<dbReference type="VEuPathDB" id="TriTrypDB:TCSYLVIO_009926"/>
<dbReference type="OrthoDB" id="2423701at2759"/>
<accession>A0A2V2VSE6</accession>
<evidence type="ECO:0000256" key="1">
    <source>
        <dbReference type="ARBA" id="ARBA00004496"/>
    </source>
</evidence>
<dbReference type="Gene3D" id="1.25.40.10">
    <property type="entry name" value="Tetratricopeptide repeat domain"/>
    <property type="match status" value="2"/>
</dbReference>
<dbReference type="VEuPathDB" id="TriTrypDB:ECC02_003855"/>
<dbReference type="VEuPathDB" id="TriTrypDB:TcCLB.508625.130"/>
<dbReference type="VEuPathDB" id="TriTrypDB:Tc_MARK_8454"/>
<reference evidence="7 8" key="1">
    <citation type="journal article" date="2018" name="Microb. Genom.">
        <title>Expanding an expanded genome: long-read sequencing of Trypanosoma cruzi.</title>
        <authorList>
            <person name="Berna L."/>
            <person name="Rodriguez M."/>
            <person name="Chiribao M.L."/>
            <person name="Parodi-Talice A."/>
            <person name="Pita S."/>
            <person name="Rijo G."/>
            <person name="Alvarez-Valin F."/>
            <person name="Robello C."/>
        </authorList>
    </citation>
    <scope>NUCLEOTIDE SEQUENCE [LARGE SCALE GENOMIC DNA]</scope>
    <source>
        <strain evidence="7 8">Dm28c</strain>
    </source>
</reference>
<dbReference type="SMART" id="SM00028">
    <property type="entry name" value="TPR"/>
    <property type="match status" value="6"/>
</dbReference>
<dbReference type="InterPro" id="IPR011990">
    <property type="entry name" value="TPR-like_helical_dom_sf"/>
</dbReference>
<dbReference type="PROSITE" id="PS50293">
    <property type="entry name" value="TPR_REGION"/>
    <property type="match status" value="1"/>
</dbReference>
<feature type="domain" description="Serine/threonine-protein kinase BSK1-like TPR repeats" evidence="6">
    <location>
        <begin position="6"/>
        <end position="78"/>
    </location>
</feature>
<dbReference type="Pfam" id="PF25575">
    <property type="entry name" value="TPR_BSK1_C"/>
    <property type="match status" value="1"/>
</dbReference>
<organism evidence="7 8">
    <name type="scientific">Trypanosoma cruzi</name>
    <dbReference type="NCBI Taxonomy" id="5693"/>
    <lineage>
        <taxon>Eukaryota</taxon>
        <taxon>Discoba</taxon>
        <taxon>Euglenozoa</taxon>
        <taxon>Kinetoplastea</taxon>
        <taxon>Metakinetoplastina</taxon>
        <taxon>Trypanosomatida</taxon>
        <taxon>Trypanosomatidae</taxon>
        <taxon>Trypanosoma</taxon>
        <taxon>Schizotrypanum</taxon>
    </lineage>
</organism>
<dbReference type="SUPFAM" id="SSF48452">
    <property type="entry name" value="TPR-like"/>
    <property type="match status" value="2"/>
</dbReference>
<dbReference type="VEuPathDB" id="TriTrypDB:TcYC6_0080780"/>
<name>A0A2V2VSE6_TRYCR</name>
<keyword evidence="2" id="KW-0963">Cytoplasm</keyword>
<feature type="repeat" description="TPR" evidence="5">
    <location>
        <begin position="136"/>
        <end position="169"/>
    </location>
</feature>
<evidence type="ECO:0000313" key="7">
    <source>
        <dbReference type="EMBL" id="PWU98188.1"/>
    </source>
</evidence>
<dbReference type="Proteomes" id="UP000246121">
    <property type="component" value="Unassembled WGS sequence"/>
</dbReference>
<proteinExistence type="predicted"/>
<dbReference type="VEuPathDB" id="TriTrypDB:TcBrA4_0003150"/>
<dbReference type="VEuPathDB" id="TriTrypDB:TcCLB.509757.30"/>
<dbReference type="GO" id="GO:0005737">
    <property type="term" value="C:cytoplasm"/>
    <property type="evidence" value="ECO:0007669"/>
    <property type="project" value="UniProtKB-SubCell"/>
</dbReference>
<comment type="subcellular location">
    <subcellularLocation>
        <location evidence="1">Cytoplasm</location>
    </subcellularLocation>
</comment>
<feature type="repeat" description="TPR" evidence="5">
    <location>
        <begin position="74"/>
        <end position="107"/>
    </location>
</feature>
<feature type="repeat" description="TPR" evidence="5">
    <location>
        <begin position="3"/>
        <end position="36"/>
    </location>
</feature>
<dbReference type="PANTHER" id="PTHR22904">
    <property type="entry name" value="TPR REPEAT CONTAINING PROTEIN"/>
    <property type="match status" value="1"/>
</dbReference>
<protein>
    <submittedName>
        <fullName evidence="7">Putative stress-inducible protein STI1-like</fullName>
    </submittedName>
</protein>
<dbReference type="GO" id="GO:0051879">
    <property type="term" value="F:Hsp90 protein binding"/>
    <property type="evidence" value="ECO:0007669"/>
    <property type="project" value="TreeGrafter"/>
</dbReference>